<organism evidence="1 2">
    <name type="scientific">Elysia marginata</name>
    <dbReference type="NCBI Taxonomy" id="1093978"/>
    <lineage>
        <taxon>Eukaryota</taxon>
        <taxon>Metazoa</taxon>
        <taxon>Spiralia</taxon>
        <taxon>Lophotrochozoa</taxon>
        <taxon>Mollusca</taxon>
        <taxon>Gastropoda</taxon>
        <taxon>Heterobranchia</taxon>
        <taxon>Euthyneura</taxon>
        <taxon>Panpulmonata</taxon>
        <taxon>Sacoglossa</taxon>
        <taxon>Placobranchoidea</taxon>
        <taxon>Plakobranchidae</taxon>
        <taxon>Elysia</taxon>
    </lineage>
</organism>
<accession>A0AAV4JZA1</accession>
<comment type="caution">
    <text evidence="1">The sequence shown here is derived from an EMBL/GenBank/DDBJ whole genome shotgun (WGS) entry which is preliminary data.</text>
</comment>
<dbReference type="Proteomes" id="UP000762676">
    <property type="component" value="Unassembled WGS sequence"/>
</dbReference>
<evidence type="ECO:0000313" key="2">
    <source>
        <dbReference type="Proteomes" id="UP000762676"/>
    </source>
</evidence>
<sequence>MQNISWARFQDHRFFFPIRKFAASWRLTYHKRKLTRLHQEVLRPVRENRLLRVMFNHWISSMESRHLEAERADEMRERLQKTRLHACFLLWQGETNKVLLVKPLQQRREQRKLTESLNAWRSYVARKSQSRANHELFKKKVMKSTFESWRRQYQASQIAKQIAAHASQGLLLCHLEAWKFIIERKRKSREFRKCKLVKSMFLSWRGRASFEMDRRARLEEEQASNQRLKERCFYLWRENSRVRADATERYVESFLQRRCQITIGAIFLDWRRHLHSTLVSRAYNKSLGDRLLATLFSEWREVTSCITQNAVRAFSERIGLRDHVTEVSSTESGIGVMECSGEL</sequence>
<gene>
    <name evidence="1" type="ORF">ElyMa_005263900</name>
</gene>
<dbReference type="EMBL" id="BMAT01010510">
    <property type="protein sequence ID" value="GFS27384.1"/>
    <property type="molecule type" value="Genomic_DNA"/>
</dbReference>
<proteinExistence type="predicted"/>
<evidence type="ECO:0008006" key="3">
    <source>
        <dbReference type="Google" id="ProtNLM"/>
    </source>
</evidence>
<reference evidence="1 2" key="1">
    <citation type="journal article" date="2021" name="Elife">
        <title>Chloroplast acquisition without the gene transfer in kleptoplastic sea slugs, Plakobranchus ocellatus.</title>
        <authorList>
            <person name="Maeda T."/>
            <person name="Takahashi S."/>
            <person name="Yoshida T."/>
            <person name="Shimamura S."/>
            <person name="Takaki Y."/>
            <person name="Nagai Y."/>
            <person name="Toyoda A."/>
            <person name="Suzuki Y."/>
            <person name="Arimoto A."/>
            <person name="Ishii H."/>
            <person name="Satoh N."/>
            <person name="Nishiyama T."/>
            <person name="Hasebe M."/>
            <person name="Maruyama T."/>
            <person name="Minagawa J."/>
            <person name="Obokata J."/>
            <person name="Shigenobu S."/>
        </authorList>
    </citation>
    <scope>NUCLEOTIDE SEQUENCE [LARGE SCALE GENOMIC DNA]</scope>
</reference>
<protein>
    <recommendedName>
        <fullName evidence="3">Sfi1 spindle body domain-containing protein</fullName>
    </recommendedName>
</protein>
<name>A0AAV4JZA1_9GAST</name>
<keyword evidence="2" id="KW-1185">Reference proteome</keyword>
<dbReference type="AlphaFoldDB" id="A0AAV4JZA1"/>
<evidence type="ECO:0000313" key="1">
    <source>
        <dbReference type="EMBL" id="GFS27384.1"/>
    </source>
</evidence>